<organism evidence="2 3">
    <name type="scientific">Infirmifilum lucidum</name>
    <dbReference type="NCBI Taxonomy" id="2776706"/>
    <lineage>
        <taxon>Archaea</taxon>
        <taxon>Thermoproteota</taxon>
        <taxon>Thermoprotei</taxon>
        <taxon>Thermofilales</taxon>
        <taxon>Thermofilaceae</taxon>
        <taxon>Infirmifilum</taxon>
    </lineage>
</organism>
<feature type="domain" description="RRN7-type" evidence="1">
    <location>
        <begin position="10"/>
        <end position="39"/>
    </location>
</feature>
<sequence>MYSQSQTSRGDRPRCKVCGSEDVIAKINGEYYCAKCGMKIVLEHSRKIVESYERKYLG</sequence>
<proteinExistence type="predicted"/>
<evidence type="ECO:0000259" key="1">
    <source>
        <dbReference type="Pfam" id="PF11781"/>
    </source>
</evidence>
<dbReference type="KEGG" id="thel:IG193_04395"/>
<evidence type="ECO:0000313" key="3">
    <source>
        <dbReference type="Proteomes" id="UP000594121"/>
    </source>
</evidence>
<gene>
    <name evidence="2" type="ORF">IG193_04395</name>
</gene>
<name>A0A7L9FIV2_9CREN</name>
<dbReference type="RefSeq" id="WP_192819672.1">
    <property type="nucleotide sequence ID" value="NZ_CP062310.1"/>
</dbReference>
<dbReference type="GeneID" id="59149109"/>
<dbReference type="Proteomes" id="UP000594121">
    <property type="component" value="Chromosome"/>
</dbReference>
<dbReference type="AlphaFoldDB" id="A0A7L9FIV2"/>
<reference evidence="2 3" key="1">
    <citation type="submission" date="2020-10" db="EMBL/GenBank/DDBJ databases">
        <title>Thermofilum lucidum 3507LT sp. nov. a novel member of Thermofilaceae family isolated from Chile hot spring, and proposal of description order Thermofilales.</title>
        <authorList>
            <person name="Zayulina K.S."/>
            <person name="Elcheninov A.G."/>
            <person name="Toshchakov S.V."/>
            <person name="Kublanov I.V."/>
        </authorList>
    </citation>
    <scope>NUCLEOTIDE SEQUENCE [LARGE SCALE GENOMIC DNA]</scope>
    <source>
        <strain evidence="2 3">3507LT</strain>
    </source>
</reference>
<dbReference type="EMBL" id="CP062310">
    <property type="protein sequence ID" value="QOJ79700.1"/>
    <property type="molecule type" value="Genomic_DNA"/>
</dbReference>
<dbReference type="Pfam" id="PF11781">
    <property type="entry name" value="Zn_ribbon_RRN7"/>
    <property type="match status" value="1"/>
</dbReference>
<dbReference type="InParanoid" id="A0A7L9FIV2"/>
<accession>A0A7L9FIV2</accession>
<evidence type="ECO:0000313" key="2">
    <source>
        <dbReference type="EMBL" id="QOJ79700.1"/>
    </source>
</evidence>
<keyword evidence="3" id="KW-1185">Reference proteome</keyword>
<dbReference type="InterPro" id="IPR021752">
    <property type="entry name" value="TF_Rrn7_Zf"/>
</dbReference>
<protein>
    <submittedName>
        <fullName evidence="2">TFIIB-type zinc finger domain-containing protein</fullName>
    </submittedName>
</protein>